<dbReference type="KEGG" id="bcir:C2I06_21965"/>
<evidence type="ECO:0000313" key="1">
    <source>
        <dbReference type="EMBL" id="PAD81254.1"/>
    </source>
</evidence>
<dbReference type="AlphaFoldDB" id="A0A268F7F5"/>
<keyword evidence="1" id="KW-0808">Transferase</keyword>
<comment type="caution">
    <text evidence="1">The sequence shown here is derived from an EMBL/GenBank/DDBJ whole genome shotgun (WGS) entry which is preliminary data.</text>
</comment>
<dbReference type="SUPFAM" id="SSF53335">
    <property type="entry name" value="S-adenosyl-L-methionine-dependent methyltransferases"/>
    <property type="match status" value="1"/>
</dbReference>
<dbReference type="Proteomes" id="UP000216961">
    <property type="component" value="Unassembled WGS sequence"/>
</dbReference>
<dbReference type="GO" id="GO:0008168">
    <property type="term" value="F:methyltransferase activity"/>
    <property type="evidence" value="ECO:0007669"/>
    <property type="project" value="UniProtKB-KW"/>
</dbReference>
<name>A0A268F7F5_NIACI</name>
<organism evidence="1 2">
    <name type="scientific">Niallia circulans</name>
    <name type="common">Bacillus circulans</name>
    <dbReference type="NCBI Taxonomy" id="1397"/>
    <lineage>
        <taxon>Bacteria</taxon>
        <taxon>Bacillati</taxon>
        <taxon>Bacillota</taxon>
        <taxon>Bacilli</taxon>
        <taxon>Bacillales</taxon>
        <taxon>Bacillaceae</taxon>
        <taxon>Niallia</taxon>
    </lineage>
</organism>
<protein>
    <submittedName>
        <fullName evidence="1">SAM-dependent methyltransferase</fullName>
    </submittedName>
</protein>
<sequence length="199" mass="24154">MNVLNYDKLLHIGTEEVQVGFHKSYHYHRYEPTPYEHLEQLFREFPLREADHIVDFGCGKGRLNFYIHYVFQSTVKGVEINEDFYHQALHNLERYAKNRKKKKEKIHFYLGRAEDYLVQPEDNYFYFFNPFSLPIFQKIISNIIYSLEESSRKVNIILYFPSDEYRFFMDNHALFKQQGEVKVGNRTDKDTFIIYQSLY</sequence>
<evidence type="ECO:0000313" key="2">
    <source>
        <dbReference type="Proteomes" id="UP000216961"/>
    </source>
</evidence>
<dbReference type="Gene3D" id="3.40.50.150">
    <property type="entry name" value="Vaccinia Virus protein VP39"/>
    <property type="match status" value="1"/>
</dbReference>
<accession>A0A268F7F5</accession>
<dbReference type="RefSeq" id="WP_095333371.1">
    <property type="nucleotide sequence ID" value="NZ_CP026031.1"/>
</dbReference>
<dbReference type="GO" id="GO:0032259">
    <property type="term" value="P:methylation"/>
    <property type="evidence" value="ECO:0007669"/>
    <property type="project" value="UniProtKB-KW"/>
</dbReference>
<gene>
    <name evidence="1" type="ORF">CHH57_20845</name>
</gene>
<dbReference type="InterPro" id="IPR029063">
    <property type="entry name" value="SAM-dependent_MTases_sf"/>
</dbReference>
<keyword evidence="1" id="KW-0489">Methyltransferase</keyword>
<proteinExistence type="predicted"/>
<reference evidence="1 2" key="1">
    <citation type="submission" date="2017-07" db="EMBL/GenBank/DDBJ databases">
        <title>Isolation and whole genome analysis of endospore-forming bacteria from heroin.</title>
        <authorList>
            <person name="Kalinowski J."/>
            <person name="Ahrens B."/>
            <person name="Al-Dilaimi A."/>
            <person name="Winkler A."/>
            <person name="Wibberg D."/>
            <person name="Schleenbecker U."/>
            <person name="Ruckert C."/>
            <person name="Wolfel R."/>
            <person name="Grass G."/>
        </authorList>
    </citation>
    <scope>NUCLEOTIDE SEQUENCE [LARGE SCALE GENOMIC DNA]</scope>
    <source>
        <strain evidence="1 2">7521-2</strain>
    </source>
</reference>
<dbReference type="EMBL" id="NPBQ01000129">
    <property type="protein sequence ID" value="PAD81254.1"/>
    <property type="molecule type" value="Genomic_DNA"/>
</dbReference>